<proteinExistence type="predicted"/>
<evidence type="ECO:0000313" key="2">
    <source>
        <dbReference type="EMBL" id="RKQ31275.1"/>
    </source>
</evidence>
<name>A0A494ZYM4_9BACI</name>
<protein>
    <submittedName>
        <fullName evidence="2">DUF1878 family protein</fullName>
    </submittedName>
</protein>
<dbReference type="Gene3D" id="1.10.3750.10">
    <property type="entry name" value="YhaI-like"/>
    <property type="match status" value="1"/>
</dbReference>
<dbReference type="RefSeq" id="WP_121205141.1">
    <property type="nucleotide sequence ID" value="NZ_RBZP01000014.1"/>
</dbReference>
<dbReference type="EMBL" id="RBZP01000014">
    <property type="protein sequence ID" value="RKQ31275.1"/>
    <property type="molecule type" value="Genomic_DNA"/>
</dbReference>
<dbReference type="SUPFAM" id="SSF109915">
    <property type="entry name" value="Hypothetical protein YhaI"/>
    <property type="match status" value="1"/>
</dbReference>
<reference evidence="2 3" key="1">
    <citation type="journal article" date="2016" name="Int. J. Syst. Evol. Microbiol.">
        <title>Oceanobacillus halophilus sp. nov., a novel moderately halophilic bacterium from a hypersaline lake.</title>
        <authorList>
            <person name="Amoozegar M.A."/>
            <person name="Bagheri M."/>
            <person name="Makhdoumi A."/>
            <person name="Nikou M.M."/>
            <person name="Fazeli S.A.S."/>
            <person name="Schumann P."/>
            <person name="Sproer C."/>
            <person name="Sanchez-Porro C."/>
            <person name="Ventosa A."/>
        </authorList>
    </citation>
    <scope>NUCLEOTIDE SEQUENCE [LARGE SCALE GENOMIC DNA]</scope>
    <source>
        <strain evidence="2 3">DSM 23996</strain>
    </source>
</reference>
<dbReference type="InterPro" id="IPR035945">
    <property type="entry name" value="YhaI-like_sf"/>
</dbReference>
<keyword evidence="1" id="KW-0175">Coiled coil</keyword>
<dbReference type="OrthoDB" id="2353223at2"/>
<keyword evidence="3" id="KW-1185">Reference proteome</keyword>
<gene>
    <name evidence="2" type="ORF">D8M06_14475</name>
</gene>
<feature type="coiled-coil region" evidence="1">
    <location>
        <begin position="35"/>
        <end position="62"/>
    </location>
</feature>
<comment type="caution">
    <text evidence="2">The sequence shown here is derived from an EMBL/GenBank/DDBJ whole genome shotgun (WGS) entry which is preliminary data.</text>
</comment>
<dbReference type="Pfam" id="PF08963">
    <property type="entry name" value="DUF1878"/>
    <property type="match status" value="1"/>
</dbReference>
<dbReference type="InterPro" id="IPR015058">
    <property type="entry name" value="DUF1878"/>
</dbReference>
<dbReference type="Proteomes" id="UP000269301">
    <property type="component" value="Unassembled WGS sequence"/>
</dbReference>
<accession>A0A494ZYM4</accession>
<evidence type="ECO:0000256" key="1">
    <source>
        <dbReference type="SAM" id="Coils"/>
    </source>
</evidence>
<evidence type="ECO:0000313" key="3">
    <source>
        <dbReference type="Proteomes" id="UP000269301"/>
    </source>
</evidence>
<sequence>MKDIRNCNTSSFHIQLLSKIIDIDQYPFIKLMIINNISENEYEDLFQLLTQLEDTFQQQKEEGLIDFTSLLVRFAGMLNEKLDPNETIFALKKEGYYPSLMDEFTKIIAAESKYRGK</sequence>
<dbReference type="AlphaFoldDB" id="A0A494ZYM4"/>
<organism evidence="2 3">
    <name type="scientific">Oceanobacillus halophilus</name>
    <dbReference type="NCBI Taxonomy" id="930130"/>
    <lineage>
        <taxon>Bacteria</taxon>
        <taxon>Bacillati</taxon>
        <taxon>Bacillota</taxon>
        <taxon>Bacilli</taxon>
        <taxon>Bacillales</taxon>
        <taxon>Bacillaceae</taxon>
        <taxon>Oceanobacillus</taxon>
    </lineage>
</organism>